<keyword evidence="6" id="KW-0539">Nucleus</keyword>
<keyword evidence="5" id="KW-0804">Transcription</keyword>
<keyword evidence="1" id="KW-0479">Metal-binding</keyword>
<keyword evidence="3" id="KW-0805">Transcription regulation</keyword>
<feature type="compositionally biased region" description="Low complexity" evidence="7">
    <location>
        <begin position="32"/>
        <end position="41"/>
    </location>
</feature>
<proteinExistence type="predicted"/>
<dbReference type="PANTHER" id="PTHR36206">
    <property type="entry name" value="ASPERCRYPTIN BIOSYNTHESIS CLUSTER-SPECIFIC TRANSCRIPTION REGULATOR ATNN-RELATED"/>
    <property type="match status" value="1"/>
</dbReference>
<evidence type="ECO:0000313" key="8">
    <source>
        <dbReference type="EMBL" id="KAK5088670.1"/>
    </source>
</evidence>
<dbReference type="AlphaFoldDB" id="A0AAN7T3L5"/>
<dbReference type="Proteomes" id="UP001309876">
    <property type="component" value="Unassembled WGS sequence"/>
</dbReference>
<feature type="region of interest" description="Disordered" evidence="7">
    <location>
        <begin position="22"/>
        <end position="41"/>
    </location>
</feature>
<gene>
    <name evidence="8" type="ORF">LTR05_002890</name>
</gene>
<comment type="caution">
    <text evidence="8">The sequence shown here is derived from an EMBL/GenBank/DDBJ whole genome shotgun (WGS) entry which is preliminary data.</text>
</comment>
<keyword evidence="4" id="KW-0238">DNA-binding</keyword>
<dbReference type="EMBL" id="JAVRRJ010000002">
    <property type="protein sequence ID" value="KAK5088670.1"/>
    <property type="molecule type" value="Genomic_DNA"/>
</dbReference>
<protein>
    <submittedName>
        <fullName evidence="8">Uncharacterized protein</fullName>
    </submittedName>
</protein>
<evidence type="ECO:0000256" key="3">
    <source>
        <dbReference type="ARBA" id="ARBA00023015"/>
    </source>
</evidence>
<evidence type="ECO:0000256" key="7">
    <source>
        <dbReference type="SAM" id="MobiDB-lite"/>
    </source>
</evidence>
<evidence type="ECO:0000256" key="2">
    <source>
        <dbReference type="ARBA" id="ARBA00022833"/>
    </source>
</evidence>
<evidence type="ECO:0000256" key="5">
    <source>
        <dbReference type="ARBA" id="ARBA00023163"/>
    </source>
</evidence>
<evidence type="ECO:0000313" key="9">
    <source>
        <dbReference type="Proteomes" id="UP001309876"/>
    </source>
</evidence>
<dbReference type="InterPro" id="IPR052360">
    <property type="entry name" value="Transcr_Regulatory_Proteins"/>
</dbReference>
<dbReference type="GO" id="GO:0003677">
    <property type="term" value="F:DNA binding"/>
    <property type="evidence" value="ECO:0007669"/>
    <property type="project" value="UniProtKB-KW"/>
</dbReference>
<keyword evidence="2" id="KW-0862">Zinc</keyword>
<sequence length="378" mass="42118">MSNALDLPSSWQPQKALTIIKPHSSAPSTIRPHTPTPMTVTPTGPYVNVEKYYLEFFLKQTAAMVSRSSAAPYFWHTLVPQAAWAYPSVRHAMLAAAMSSESLVRRDSDSATGKRNQLQVLDHASQAVQALLLNDVPIDVILLTSATLGILELFRGSWSTACTHVTSGAKLAKHTKADKMHEPHIKFYCEAFASALPTVLSSNQTQDVRPSQHESSVTRLVEAVKSLRLGLQDLTEAADKVEHHKGSDKTQILSILKNARVETKWILQRWEILLREELHTTSPLDVDSQLHIPQVASPWSNVIVSLDSYLDQRADFEVRKFEVAMGRTLPFYMLAKSGPHIKMREDAVELMYTSSKLRGLTKTTSLPYSSNHLVKDEG</sequence>
<evidence type="ECO:0000256" key="6">
    <source>
        <dbReference type="ARBA" id="ARBA00023242"/>
    </source>
</evidence>
<reference evidence="8 9" key="1">
    <citation type="submission" date="2023-08" db="EMBL/GenBank/DDBJ databases">
        <title>Black Yeasts Isolated from many extreme environments.</title>
        <authorList>
            <person name="Coleine C."/>
            <person name="Stajich J.E."/>
            <person name="Selbmann L."/>
        </authorList>
    </citation>
    <scope>NUCLEOTIDE SEQUENCE [LARGE SCALE GENOMIC DNA]</scope>
    <source>
        <strain evidence="8 9">CCFEE 5910</strain>
    </source>
</reference>
<evidence type="ECO:0000256" key="4">
    <source>
        <dbReference type="ARBA" id="ARBA00023125"/>
    </source>
</evidence>
<name>A0AAN7T3L5_9EURO</name>
<dbReference type="GO" id="GO:0046872">
    <property type="term" value="F:metal ion binding"/>
    <property type="evidence" value="ECO:0007669"/>
    <property type="project" value="UniProtKB-KW"/>
</dbReference>
<evidence type="ECO:0000256" key="1">
    <source>
        <dbReference type="ARBA" id="ARBA00022723"/>
    </source>
</evidence>
<accession>A0AAN7T3L5</accession>
<dbReference type="PANTHER" id="PTHR36206:SF12">
    <property type="entry name" value="ASPERCRYPTIN BIOSYNTHESIS CLUSTER-SPECIFIC TRANSCRIPTION REGULATOR ATNN-RELATED"/>
    <property type="match status" value="1"/>
</dbReference>
<organism evidence="8 9">
    <name type="scientific">Lithohypha guttulata</name>
    <dbReference type="NCBI Taxonomy" id="1690604"/>
    <lineage>
        <taxon>Eukaryota</taxon>
        <taxon>Fungi</taxon>
        <taxon>Dikarya</taxon>
        <taxon>Ascomycota</taxon>
        <taxon>Pezizomycotina</taxon>
        <taxon>Eurotiomycetes</taxon>
        <taxon>Chaetothyriomycetidae</taxon>
        <taxon>Chaetothyriales</taxon>
        <taxon>Trichomeriaceae</taxon>
        <taxon>Lithohypha</taxon>
    </lineage>
</organism>
<keyword evidence="9" id="KW-1185">Reference proteome</keyword>